<feature type="signal peptide" evidence="1">
    <location>
        <begin position="1"/>
        <end position="18"/>
    </location>
</feature>
<accession>A0A1S9RL71</accession>
<dbReference type="PANTHER" id="PTHR35186:SF4">
    <property type="entry name" value="PRION-INHIBITION AND PROPAGATION HELO DOMAIN-CONTAINING PROTEIN"/>
    <property type="match status" value="1"/>
</dbReference>
<dbReference type="InterPro" id="IPR056002">
    <property type="entry name" value="DUF7580"/>
</dbReference>
<dbReference type="AlphaFoldDB" id="A0A1S9RL71"/>
<gene>
    <name evidence="3" type="ORF">PEBR_22520</name>
</gene>
<name>A0A1S9RL71_PENBI</name>
<protein>
    <recommendedName>
        <fullName evidence="2">DUF7580 domain-containing protein</fullName>
    </recommendedName>
</protein>
<comment type="caution">
    <text evidence="3">The sequence shown here is derived from an EMBL/GenBank/DDBJ whole genome shotgun (WGS) entry which is preliminary data.</text>
</comment>
<dbReference type="Pfam" id="PF24476">
    <property type="entry name" value="DUF7580"/>
    <property type="match status" value="1"/>
</dbReference>
<sequence length="540" mass="61659">MAEAVGLALAVLPLLITAAEHYRDGVDTVQTLSPKAGDNCILEFYEDIAFELYLLRGCIKKLVKDLPEFSEDYKRNLLTSVELECWSDEALTSVLRRKLGEVHYSIFEMTLRQLLVSLNALVSSNQQLLSSSEIIDEKFFCARLSSFRNHVIAGKSLSTLRTRVQFTTSQKKRTKYLGKVAKYNERLQRLLEGASGIGTAEVELRVKYPSSRLRAMAQTVHDVLSRNWICSCEAPHKEKLLEAKLCLYNDTSFQESFEFSLELLFVTRREDGFCMDHHSWQESVIHTVPKRKSSLKMPNKEVRSICEAVEVARDNSICLQMLLDGQKLWQIWPQSKRLNAQRNITLESILQGSLELRLKEKRILAVTLAKAILQLSEGPWLNKRWTPAQISFFGTAQNAINFERPYVSTQFKETTDDADSIFDSHSIHAIPSLLSLGKLLLEIDRGKLIRPGPLDLTDGKFPNANTELTTTMRFFKEASEDFYLDYKAAIKACLEPTYLRMDQMAGLEDEEVRQLVYKHVVIPLEMELYSGFKVKISGFD</sequence>
<dbReference type="PANTHER" id="PTHR35186">
    <property type="entry name" value="ANK_REP_REGION DOMAIN-CONTAINING PROTEIN"/>
    <property type="match status" value="1"/>
</dbReference>
<proteinExistence type="predicted"/>
<reference evidence="4" key="1">
    <citation type="submission" date="2015-09" db="EMBL/GenBank/DDBJ databases">
        <authorList>
            <person name="Fill T.P."/>
            <person name="Baretta J.F."/>
            <person name="de Almeida L.G."/>
            <person name="Rocha M."/>
            <person name="de Souza D.H."/>
            <person name="Malavazi I."/>
            <person name="Cerdeira L.T."/>
            <person name="Hong H."/>
            <person name="Samborskyy M."/>
            <person name="de Vasconcelos A.T."/>
            <person name="Leadlay P."/>
            <person name="Rodrigues-Filho E."/>
        </authorList>
    </citation>
    <scope>NUCLEOTIDE SEQUENCE [LARGE SCALE GENOMIC DNA]</scope>
    <source>
        <strain evidence="4">LaBioMMi 136</strain>
    </source>
</reference>
<organism evidence="3 4">
    <name type="scientific">Penicillium brasilianum</name>
    <dbReference type="NCBI Taxonomy" id="104259"/>
    <lineage>
        <taxon>Eukaryota</taxon>
        <taxon>Fungi</taxon>
        <taxon>Dikarya</taxon>
        <taxon>Ascomycota</taxon>
        <taxon>Pezizomycotina</taxon>
        <taxon>Eurotiomycetes</taxon>
        <taxon>Eurotiomycetidae</taxon>
        <taxon>Eurotiales</taxon>
        <taxon>Aspergillaceae</taxon>
        <taxon>Penicillium</taxon>
    </lineage>
</organism>
<feature type="domain" description="DUF7580" evidence="2">
    <location>
        <begin position="209"/>
        <end position="529"/>
    </location>
</feature>
<dbReference type="EMBL" id="LJBN01000148">
    <property type="protein sequence ID" value="OOQ86235.1"/>
    <property type="molecule type" value="Genomic_DNA"/>
</dbReference>
<evidence type="ECO:0000313" key="3">
    <source>
        <dbReference type="EMBL" id="OOQ86235.1"/>
    </source>
</evidence>
<evidence type="ECO:0000313" key="4">
    <source>
        <dbReference type="Proteomes" id="UP000190744"/>
    </source>
</evidence>
<evidence type="ECO:0000259" key="2">
    <source>
        <dbReference type="Pfam" id="PF24476"/>
    </source>
</evidence>
<evidence type="ECO:0000256" key="1">
    <source>
        <dbReference type="SAM" id="SignalP"/>
    </source>
</evidence>
<keyword evidence="1" id="KW-0732">Signal</keyword>
<feature type="chain" id="PRO_5013204703" description="DUF7580 domain-containing protein" evidence="1">
    <location>
        <begin position="19"/>
        <end position="540"/>
    </location>
</feature>
<dbReference type="Proteomes" id="UP000190744">
    <property type="component" value="Unassembled WGS sequence"/>
</dbReference>